<proteinExistence type="predicted"/>
<dbReference type="Pfam" id="PF16987">
    <property type="entry name" value="KIX_2"/>
    <property type="match status" value="1"/>
</dbReference>
<accession>B8M840</accession>
<dbReference type="OMA" id="GQLKQWA"/>
<name>B8M840_TALSN</name>
<sequence length="1435" mass="157185">MNPVNFSNVGTGAMLTGANPQGPMQQPQNAQVQRHIAVALQNQGPFTGWRAEVSIPDRAGKVLQMITSLRLIQPRIEIQNALQAALSFEEKAFREANQRDDYEKECATKLHAIKETRLRQQAVYNQGGLMQHGGANGGLPGVVRPNQMPPQFTPQMNRPMQTSPMPGQIPMHMGMNDPNMIQQQQQNFAQNQIGQQRPPSGMPMVDELSMLSQPDFKSLIKIAREMMGRLPPEELEKRRNAAAAKMTPEQKQIISQKYGDPLTWVMSLQILKSMKARRAQPHNPRAQGLDPNASMVGGDSMMNAAQRQMTPNMMGLQRNSALPMNNQQGLDPAFIGSIENIQVQQADGLRSQEAGQLVVPASSAPMSSQQTFADPNGLFQAGVPQQNTQPNLNRPINPQQFLSQQQQQQLQNTQNVQQIGMQQTSQFQAQARAQAAHNAKMAQAAGQSTNQVNQNMPHQSPAMPMLNRPVGPNMSPAQAVGQIRPPSRQPGVNGQQHGNQQQGMRPQIPNMPNMTPEQVNNYLMQQRLALANSQAARAGNGQPMSMQTNISQVSQAGQFNGLNVGTSMPMQQSLTGLTGSNNAMIQGQQPSQPQQNQQALLRQHQAALMRSQGQNIEMTAEQIRDMDRMAFPPSMINSNANMNPPIPKAVKTWGQLKTYVTQNPGSVDPGKLLDLQRLHFVHTLSQQREAGRNNEQAGQQNWPGNAQPFMPGQNVTGRPQPTLPTVTPEELVMARQKLGPQFQNISDDQLRAFLARNKQKMFLQQLAARGFPVQQPKQAPNQAQPPQTIPMPAQVPNKQMVPPTTQAAQPAQTPQMANAKVQPTPTGAKVAKGGAAGKTASKKRPHSDDVIEIQNPKAQPPQVSPQAVAASVLARPPANVAREQLAGSSQRPQPEPQPQQRQTRLQISRTAAEENWNNALPDQQKIWYHDMSKSIISNAAPKDISAEDKRVMAKQLQDSTDMLSRLDTLVQWFIKLSNYERNIKHLFSMRIHLLRQFKSTEWTVNDEFTIAPEYLKQCLGMIRSMFTSMITRVQSQQLQQKQRAPMPPVGGQPPLNASNLQQLEEEAKRARRTQNQNVPAAPTALQPPFPLGDPSPQGVPQAYGPGGFSPDKLKIPPTKRRKQSHASVSVPQGGAAAKAAAKGDVAKASFKCTVADCEYHVKGFPTQAALNKHVEDEHKVKEEITDPLKYMVDSLDTGLGAPESVVGYLQGENDKKLVSGEASLVKQEVKAEGVTPATGATPMSRLMSQTDGKIISPASTSMTTPRLQAAKATKPAAAKQVKSGAKTDAAKAVLERAPVSDNAAVKDGWADSKVSLDVIQETFDIPMTDSYPGMGGEFFEMFLNSDMFSNQNEDTPDSVDSNTFVTQTPNDGDMAKDDSAIQIQDVEDDGSWPSNWFSHPGPIFSGNDDPWMDWETVNKELEAAPLNKGLSFSVS</sequence>
<dbReference type="GO" id="GO:0006357">
    <property type="term" value="P:regulation of transcription by RNA polymerase II"/>
    <property type="evidence" value="ECO:0007669"/>
    <property type="project" value="InterPro"/>
</dbReference>
<protein>
    <recommendedName>
        <fullName evidence="4">Mediator complex subunit 15 KIX domain-containing protein</fullName>
    </recommendedName>
</protein>
<feature type="compositionally biased region" description="Polar residues" evidence="3">
    <location>
        <begin position="1"/>
        <end position="10"/>
    </location>
</feature>
<dbReference type="InterPro" id="IPR036546">
    <property type="entry name" value="MED15_KIX"/>
</dbReference>
<dbReference type="eggNOG" id="ENOG502S52Q">
    <property type="taxonomic scope" value="Eukaryota"/>
</dbReference>
<feature type="compositionally biased region" description="Polar residues" evidence="3">
    <location>
        <begin position="448"/>
        <end position="458"/>
    </location>
</feature>
<dbReference type="GO" id="GO:0003712">
    <property type="term" value="F:transcription coregulator activity"/>
    <property type="evidence" value="ECO:0007669"/>
    <property type="project" value="InterPro"/>
</dbReference>
<dbReference type="Pfam" id="PF05397">
    <property type="entry name" value="Med15_fungi"/>
    <property type="match status" value="1"/>
</dbReference>
<feature type="domain" description="Mediator complex subunit 15 KIX" evidence="4">
    <location>
        <begin position="48"/>
        <end position="121"/>
    </location>
</feature>
<dbReference type="VEuPathDB" id="FungiDB:TSTA_032570"/>
<dbReference type="STRING" id="441959.B8M840"/>
<dbReference type="GO" id="GO:0016592">
    <property type="term" value="C:mediator complex"/>
    <property type="evidence" value="ECO:0007669"/>
    <property type="project" value="InterPro"/>
</dbReference>
<gene>
    <name evidence="5" type="ORF">TSTA_032570</name>
</gene>
<dbReference type="GeneID" id="8099870"/>
<comment type="subcellular location">
    <subcellularLocation>
        <location evidence="1">Nucleus</location>
    </subcellularLocation>
</comment>
<feature type="compositionally biased region" description="Low complexity" evidence="3">
    <location>
        <begin position="774"/>
        <end position="786"/>
    </location>
</feature>
<evidence type="ECO:0000256" key="2">
    <source>
        <dbReference type="ARBA" id="ARBA00023242"/>
    </source>
</evidence>
<dbReference type="EMBL" id="EQ962654">
    <property type="protein sequence ID" value="EED20002.1"/>
    <property type="molecule type" value="Genomic_DNA"/>
</dbReference>
<keyword evidence="2" id="KW-0539">Nucleus</keyword>
<keyword evidence="6" id="KW-1185">Reference proteome</keyword>
<feature type="compositionally biased region" description="Polar residues" evidence="3">
    <location>
        <begin position="18"/>
        <end position="28"/>
    </location>
</feature>
<feature type="region of interest" description="Disordered" evidence="3">
    <location>
        <begin position="882"/>
        <end position="906"/>
    </location>
</feature>
<dbReference type="Proteomes" id="UP000001745">
    <property type="component" value="Unassembled WGS sequence"/>
</dbReference>
<evidence type="ECO:0000313" key="5">
    <source>
        <dbReference type="EMBL" id="EED20002.1"/>
    </source>
</evidence>
<evidence type="ECO:0000313" key="6">
    <source>
        <dbReference type="Proteomes" id="UP000001745"/>
    </source>
</evidence>
<feature type="compositionally biased region" description="Low complexity" evidence="3">
    <location>
        <begin position="802"/>
        <end position="815"/>
    </location>
</feature>
<feature type="region of interest" description="Disordered" evidence="3">
    <location>
        <begin position="1036"/>
        <end position="1108"/>
    </location>
</feature>
<evidence type="ECO:0000259" key="4">
    <source>
        <dbReference type="Pfam" id="PF16987"/>
    </source>
</evidence>
<feature type="region of interest" description="Disordered" evidence="3">
    <location>
        <begin position="688"/>
        <end position="721"/>
    </location>
</feature>
<feature type="compositionally biased region" description="Polar residues" evidence="3">
    <location>
        <begin position="688"/>
        <end position="704"/>
    </location>
</feature>
<reference evidence="6" key="1">
    <citation type="journal article" date="2015" name="Genome Announc.">
        <title>Genome sequence of the AIDS-associated pathogen Penicillium marneffei (ATCC18224) and its near taxonomic relative Talaromyces stipitatus (ATCC10500).</title>
        <authorList>
            <person name="Nierman W.C."/>
            <person name="Fedorova-Abrams N.D."/>
            <person name="Andrianopoulos A."/>
        </authorList>
    </citation>
    <scope>NUCLEOTIDE SEQUENCE [LARGE SCALE GENOMIC DNA]</scope>
    <source>
        <strain evidence="6">ATCC 10500 / CBS 375.48 / QM 6759 / NRRL 1006</strain>
    </source>
</reference>
<feature type="compositionally biased region" description="Low complexity" evidence="3">
    <location>
        <begin position="430"/>
        <end position="447"/>
    </location>
</feature>
<feature type="compositionally biased region" description="Low complexity" evidence="3">
    <location>
        <begin position="489"/>
        <end position="507"/>
    </location>
</feature>
<dbReference type="InterPro" id="IPR008626">
    <property type="entry name" value="Mediator_Med15_fun"/>
</dbReference>
<feature type="region of interest" description="Disordered" evidence="3">
    <location>
        <begin position="430"/>
        <end position="515"/>
    </location>
</feature>
<dbReference type="InParanoid" id="B8M840"/>
<feature type="region of interest" description="Disordered" evidence="3">
    <location>
        <begin position="774"/>
        <end position="847"/>
    </location>
</feature>
<evidence type="ECO:0000256" key="3">
    <source>
        <dbReference type="SAM" id="MobiDB-lite"/>
    </source>
</evidence>
<dbReference type="HOGENOM" id="CLU_001830_0_0_1"/>
<dbReference type="PhylomeDB" id="B8M840"/>
<feature type="region of interest" description="Disordered" evidence="3">
    <location>
        <begin position="1"/>
        <end position="28"/>
    </location>
</feature>
<organism evidence="5 6">
    <name type="scientific">Talaromyces stipitatus (strain ATCC 10500 / CBS 375.48 / QM 6759 / NRRL 1006)</name>
    <name type="common">Penicillium stipitatum</name>
    <dbReference type="NCBI Taxonomy" id="441959"/>
    <lineage>
        <taxon>Eukaryota</taxon>
        <taxon>Fungi</taxon>
        <taxon>Dikarya</taxon>
        <taxon>Ascomycota</taxon>
        <taxon>Pezizomycotina</taxon>
        <taxon>Eurotiomycetes</taxon>
        <taxon>Eurotiomycetidae</taxon>
        <taxon>Eurotiales</taxon>
        <taxon>Trichocomaceae</taxon>
        <taxon>Talaromyces</taxon>
        <taxon>Talaromyces sect. Talaromyces</taxon>
    </lineage>
</organism>
<dbReference type="OrthoDB" id="3918840at2759"/>
<dbReference type="RefSeq" id="XP_002480436.1">
    <property type="nucleotide sequence ID" value="XM_002480391.1"/>
</dbReference>
<evidence type="ECO:0000256" key="1">
    <source>
        <dbReference type="ARBA" id="ARBA00004123"/>
    </source>
</evidence>
<feature type="compositionally biased region" description="Low complexity" evidence="3">
    <location>
        <begin position="827"/>
        <end position="839"/>
    </location>
</feature>